<dbReference type="RefSeq" id="XP_060440506.1">
    <property type="nucleotide sequence ID" value="XM_060591254.1"/>
</dbReference>
<dbReference type="EMBL" id="JAHMHQ010000024">
    <property type="protein sequence ID" value="KAK1624511.1"/>
    <property type="molecule type" value="Genomic_DNA"/>
</dbReference>
<sequence>MICLAATSNISGEVRQPSSQKMKWKRICLMLSASKASHSFLCGTNSIANRATRPHGLRHRHLAFRGYSGRLTLS</sequence>
<accession>A0AAJ0EAD8</accession>
<keyword evidence="2" id="KW-1185">Reference proteome</keyword>
<organism evidence="1 2">
    <name type="scientific">Colletotrichum phormii</name>
    <dbReference type="NCBI Taxonomy" id="359342"/>
    <lineage>
        <taxon>Eukaryota</taxon>
        <taxon>Fungi</taxon>
        <taxon>Dikarya</taxon>
        <taxon>Ascomycota</taxon>
        <taxon>Pezizomycotina</taxon>
        <taxon>Sordariomycetes</taxon>
        <taxon>Hypocreomycetidae</taxon>
        <taxon>Glomerellales</taxon>
        <taxon>Glomerellaceae</taxon>
        <taxon>Colletotrichum</taxon>
        <taxon>Colletotrichum acutatum species complex</taxon>
    </lineage>
</organism>
<proteinExistence type="predicted"/>
<dbReference type="AlphaFoldDB" id="A0AAJ0EAD8"/>
<reference evidence="1" key="1">
    <citation type="submission" date="2021-06" db="EMBL/GenBank/DDBJ databases">
        <title>Comparative genomics, transcriptomics and evolutionary studies reveal genomic signatures of adaptation to plant cell wall in hemibiotrophic fungi.</title>
        <authorList>
            <consortium name="DOE Joint Genome Institute"/>
            <person name="Baroncelli R."/>
            <person name="Diaz J.F."/>
            <person name="Benocci T."/>
            <person name="Peng M."/>
            <person name="Battaglia E."/>
            <person name="Haridas S."/>
            <person name="Andreopoulos W."/>
            <person name="Labutti K."/>
            <person name="Pangilinan J."/>
            <person name="Floch G.L."/>
            <person name="Makela M.R."/>
            <person name="Henrissat B."/>
            <person name="Grigoriev I.V."/>
            <person name="Crouch J.A."/>
            <person name="De Vries R.P."/>
            <person name="Sukno S.A."/>
            <person name="Thon M.R."/>
        </authorList>
    </citation>
    <scope>NUCLEOTIDE SEQUENCE</scope>
    <source>
        <strain evidence="1">CBS 102054</strain>
    </source>
</reference>
<dbReference type="GeneID" id="85476116"/>
<gene>
    <name evidence="1" type="ORF">BDP81DRAFT_437716</name>
</gene>
<dbReference type="Proteomes" id="UP001243989">
    <property type="component" value="Unassembled WGS sequence"/>
</dbReference>
<protein>
    <submittedName>
        <fullName evidence="1">Uncharacterized protein</fullName>
    </submittedName>
</protein>
<evidence type="ECO:0000313" key="2">
    <source>
        <dbReference type="Proteomes" id="UP001243989"/>
    </source>
</evidence>
<evidence type="ECO:0000313" key="1">
    <source>
        <dbReference type="EMBL" id="KAK1624511.1"/>
    </source>
</evidence>
<name>A0AAJ0EAD8_9PEZI</name>
<comment type="caution">
    <text evidence="1">The sequence shown here is derived from an EMBL/GenBank/DDBJ whole genome shotgun (WGS) entry which is preliminary data.</text>
</comment>